<dbReference type="SUPFAM" id="SSF46785">
    <property type="entry name" value="Winged helix' DNA-binding domain"/>
    <property type="match status" value="1"/>
</dbReference>
<dbReference type="KEGG" id="ehx:EMIHUDRAFT_205239"/>
<name>A0A0D3JUQ4_EMIH1</name>
<reference evidence="8" key="1">
    <citation type="journal article" date="2013" name="Nature">
        <title>Pan genome of the phytoplankton Emiliania underpins its global distribution.</title>
        <authorList>
            <person name="Read B.A."/>
            <person name="Kegel J."/>
            <person name="Klute M.J."/>
            <person name="Kuo A."/>
            <person name="Lefebvre S.C."/>
            <person name="Maumus F."/>
            <person name="Mayer C."/>
            <person name="Miller J."/>
            <person name="Monier A."/>
            <person name="Salamov A."/>
            <person name="Young J."/>
            <person name="Aguilar M."/>
            <person name="Claverie J.M."/>
            <person name="Frickenhaus S."/>
            <person name="Gonzalez K."/>
            <person name="Herman E.K."/>
            <person name="Lin Y.C."/>
            <person name="Napier J."/>
            <person name="Ogata H."/>
            <person name="Sarno A.F."/>
            <person name="Shmutz J."/>
            <person name="Schroeder D."/>
            <person name="de Vargas C."/>
            <person name="Verret F."/>
            <person name="von Dassow P."/>
            <person name="Valentin K."/>
            <person name="Van de Peer Y."/>
            <person name="Wheeler G."/>
            <person name="Dacks J.B."/>
            <person name="Delwiche C.F."/>
            <person name="Dyhrman S.T."/>
            <person name="Glockner G."/>
            <person name="John U."/>
            <person name="Richards T."/>
            <person name="Worden A.Z."/>
            <person name="Zhang X."/>
            <person name="Grigoriev I.V."/>
            <person name="Allen A.E."/>
            <person name="Bidle K."/>
            <person name="Borodovsky M."/>
            <person name="Bowler C."/>
            <person name="Brownlee C."/>
            <person name="Cock J.M."/>
            <person name="Elias M."/>
            <person name="Gladyshev V.N."/>
            <person name="Groth M."/>
            <person name="Guda C."/>
            <person name="Hadaegh A."/>
            <person name="Iglesias-Rodriguez M.D."/>
            <person name="Jenkins J."/>
            <person name="Jones B.M."/>
            <person name="Lawson T."/>
            <person name="Leese F."/>
            <person name="Lindquist E."/>
            <person name="Lobanov A."/>
            <person name="Lomsadze A."/>
            <person name="Malik S.B."/>
            <person name="Marsh M.E."/>
            <person name="Mackinder L."/>
            <person name="Mock T."/>
            <person name="Mueller-Roeber B."/>
            <person name="Pagarete A."/>
            <person name="Parker M."/>
            <person name="Probert I."/>
            <person name="Quesneville H."/>
            <person name="Raines C."/>
            <person name="Rensing S.A."/>
            <person name="Riano-Pachon D.M."/>
            <person name="Richier S."/>
            <person name="Rokitta S."/>
            <person name="Shiraiwa Y."/>
            <person name="Soanes D.M."/>
            <person name="van der Giezen M."/>
            <person name="Wahlund T.M."/>
            <person name="Williams B."/>
            <person name="Wilson W."/>
            <person name="Wolfe G."/>
            <person name="Wurch L.L."/>
        </authorList>
    </citation>
    <scope>NUCLEOTIDE SEQUENCE</scope>
</reference>
<accession>A0A0D3JUQ4</accession>
<comment type="subcellular location">
    <subcellularLocation>
        <location evidence="1">Nucleus</location>
    </subcellularLocation>
</comment>
<protein>
    <recommendedName>
        <fullName evidence="9">DNA-directed RNA polymerase III subunit RPC6</fullName>
    </recommendedName>
</protein>
<dbReference type="InterPro" id="IPR036388">
    <property type="entry name" value="WH-like_DNA-bd_sf"/>
</dbReference>
<evidence type="ECO:0000256" key="6">
    <source>
        <dbReference type="SAM" id="MobiDB-lite"/>
    </source>
</evidence>
<dbReference type="Gene3D" id="1.10.10.10">
    <property type="entry name" value="Winged helix-like DNA-binding domain superfamily/Winged helix DNA-binding domain"/>
    <property type="match status" value="1"/>
</dbReference>
<dbReference type="GO" id="GO:0005654">
    <property type="term" value="C:nucleoplasm"/>
    <property type="evidence" value="ECO:0007669"/>
    <property type="project" value="UniProtKB-ARBA"/>
</dbReference>
<dbReference type="GO" id="GO:0005737">
    <property type="term" value="C:cytoplasm"/>
    <property type="evidence" value="ECO:0007669"/>
    <property type="project" value="UniProtKB-ARBA"/>
</dbReference>
<organism evidence="7 8">
    <name type="scientific">Emiliania huxleyi (strain CCMP1516)</name>
    <dbReference type="NCBI Taxonomy" id="280463"/>
    <lineage>
        <taxon>Eukaryota</taxon>
        <taxon>Haptista</taxon>
        <taxon>Haptophyta</taxon>
        <taxon>Prymnesiophyceae</taxon>
        <taxon>Isochrysidales</taxon>
        <taxon>Noelaerhabdaceae</taxon>
        <taxon>Emiliania</taxon>
    </lineage>
</organism>
<evidence type="ECO:0000313" key="8">
    <source>
        <dbReference type="Proteomes" id="UP000013827"/>
    </source>
</evidence>
<keyword evidence="8" id="KW-1185">Reference proteome</keyword>
<dbReference type="STRING" id="2903.R1F215"/>
<dbReference type="HOGENOM" id="CLU_928824_0_0_1"/>
<dbReference type="InterPro" id="IPR036390">
    <property type="entry name" value="WH_DNA-bd_sf"/>
</dbReference>
<dbReference type="GO" id="GO:0006383">
    <property type="term" value="P:transcription by RNA polymerase III"/>
    <property type="evidence" value="ECO:0007669"/>
    <property type="project" value="InterPro"/>
</dbReference>
<dbReference type="Pfam" id="PF05158">
    <property type="entry name" value="RNA_pol_Rpc34"/>
    <property type="match status" value="1"/>
</dbReference>
<proteinExistence type="inferred from homology"/>
<reference evidence="7" key="2">
    <citation type="submission" date="2024-10" db="UniProtKB">
        <authorList>
            <consortium name="EnsemblProtists"/>
        </authorList>
    </citation>
    <scope>IDENTIFICATION</scope>
</reference>
<keyword evidence="4" id="KW-0804">Transcription</keyword>
<dbReference type="AlphaFoldDB" id="A0A0D3JUQ4"/>
<dbReference type="eggNOG" id="KOG3233">
    <property type="taxonomic scope" value="Eukaryota"/>
</dbReference>
<dbReference type="InterPro" id="IPR016049">
    <property type="entry name" value="RNA_pol_Rpc34-like"/>
</dbReference>
<comment type="similarity">
    <text evidence="2">Belongs to the eukaryotic RPC34/RPC39 RNA polymerase subunit family.</text>
</comment>
<evidence type="ECO:0000256" key="3">
    <source>
        <dbReference type="ARBA" id="ARBA00022478"/>
    </source>
</evidence>
<evidence type="ECO:0000256" key="2">
    <source>
        <dbReference type="ARBA" id="ARBA00011038"/>
    </source>
</evidence>
<keyword evidence="5" id="KW-0539">Nucleus</keyword>
<dbReference type="FunFam" id="1.10.10.10:FF:000116">
    <property type="entry name" value="DNA-directed RNA polymerase III subunit RPC6"/>
    <property type="match status" value="1"/>
</dbReference>
<dbReference type="GeneID" id="17272785"/>
<dbReference type="GO" id="GO:0005666">
    <property type="term" value="C:RNA polymerase III complex"/>
    <property type="evidence" value="ECO:0007669"/>
    <property type="project" value="InterPro"/>
</dbReference>
<evidence type="ECO:0000256" key="1">
    <source>
        <dbReference type="ARBA" id="ARBA00004123"/>
    </source>
</evidence>
<dbReference type="InterPro" id="IPR007832">
    <property type="entry name" value="RNA_pol_Rpc34"/>
</dbReference>
<evidence type="ECO:0000313" key="7">
    <source>
        <dbReference type="EnsemblProtists" id="EOD27239"/>
    </source>
</evidence>
<dbReference type="RefSeq" id="XP_005779668.1">
    <property type="nucleotide sequence ID" value="XM_005779611.1"/>
</dbReference>
<dbReference type="PaxDb" id="2903-EOD27239"/>
<evidence type="ECO:0000256" key="4">
    <source>
        <dbReference type="ARBA" id="ARBA00023163"/>
    </source>
</evidence>
<dbReference type="Proteomes" id="UP000013827">
    <property type="component" value="Unassembled WGS sequence"/>
</dbReference>
<sequence length="300" mass="32256">MAPKRAAAASAASSSSSDGGALQEKLVRLFEELDGSATKEALEERMSGTAPKGALMAALNSLLAIKRVSISKTAAGGLVFRLQSDQSAKRARTLDGLTAEDRLLYQEIERAGNAGIKSKDLRVRSNLQQQQVAKVLRTLESRGLIRSVKSVAAKNQKLYMLAGLEPSVAVTGGAWYTDDQEFDHALIQVWYHSGGVVHAGKPLSLSDVDSVLQSLVFDAKLEITGRCDLSGGGEGKEYKYLQFDGASLLPIKARRPPEIRRDYSDDEAAEEGEEVEALLRTLERGEQAAGRPRGQGDTAL</sequence>
<feature type="compositionally biased region" description="Low complexity" evidence="6">
    <location>
        <begin position="1"/>
        <end position="17"/>
    </location>
</feature>
<evidence type="ECO:0000256" key="5">
    <source>
        <dbReference type="ARBA" id="ARBA00023242"/>
    </source>
</evidence>
<evidence type="ECO:0008006" key="9">
    <source>
        <dbReference type="Google" id="ProtNLM"/>
    </source>
</evidence>
<feature type="region of interest" description="Disordered" evidence="6">
    <location>
        <begin position="1"/>
        <end position="20"/>
    </location>
</feature>
<keyword evidence="3" id="KW-0240">DNA-directed RNA polymerase</keyword>
<dbReference type="EnsemblProtists" id="EOD27239">
    <property type="protein sequence ID" value="EOD27239"/>
    <property type="gene ID" value="EMIHUDRAFT_205239"/>
</dbReference>
<dbReference type="PANTHER" id="PTHR12780">
    <property type="entry name" value="RNA POLYMERASE III DNA DIRECTED , 39KD SUBUNIT-RELATED"/>
    <property type="match status" value="1"/>
</dbReference>